<evidence type="ECO:0000256" key="9">
    <source>
        <dbReference type="ARBA" id="ARBA00022729"/>
    </source>
</evidence>
<evidence type="ECO:0000256" key="5">
    <source>
        <dbReference type="ARBA" id="ARBA00005363"/>
    </source>
</evidence>
<evidence type="ECO:0000313" key="21">
    <source>
        <dbReference type="EMBL" id="KNC52565.1"/>
    </source>
</evidence>
<feature type="domain" description="MRH" evidence="20">
    <location>
        <begin position="183"/>
        <end position="313"/>
    </location>
</feature>
<keyword evidence="7" id="KW-0813">Transport</keyword>
<keyword evidence="13" id="KW-0333">Golgi apparatus</keyword>
<dbReference type="GO" id="GO:0006914">
    <property type="term" value="P:autophagy"/>
    <property type="evidence" value="ECO:0007669"/>
    <property type="project" value="UniProtKB-KW"/>
</dbReference>
<dbReference type="GO" id="GO:0005537">
    <property type="term" value="F:D-mannose binding"/>
    <property type="evidence" value="ECO:0007669"/>
    <property type="project" value="InterPro"/>
</dbReference>
<feature type="transmembrane region" description="Helical" evidence="18">
    <location>
        <begin position="672"/>
        <end position="693"/>
    </location>
</feature>
<evidence type="ECO:0000256" key="13">
    <source>
        <dbReference type="ARBA" id="ARBA00023034"/>
    </source>
</evidence>
<keyword evidence="16" id="KW-1015">Disulfide bond</keyword>
<evidence type="ECO:0000256" key="2">
    <source>
        <dbReference type="ARBA" id="ARBA00004358"/>
    </source>
</evidence>
<dbReference type="eggNOG" id="KOG4504">
    <property type="taxonomic scope" value="Eukaryota"/>
</dbReference>
<dbReference type="GO" id="GO:0031966">
    <property type="term" value="C:mitochondrial membrane"/>
    <property type="evidence" value="ECO:0007669"/>
    <property type="project" value="UniProtKB-SubCell"/>
</dbReference>
<dbReference type="GO" id="GO:0010008">
    <property type="term" value="C:endosome membrane"/>
    <property type="evidence" value="ECO:0007669"/>
    <property type="project" value="UniProtKB-SubCell"/>
</dbReference>
<organism evidence="21 22">
    <name type="scientific">Thecamonas trahens ATCC 50062</name>
    <dbReference type="NCBI Taxonomy" id="461836"/>
    <lineage>
        <taxon>Eukaryota</taxon>
        <taxon>Apusozoa</taxon>
        <taxon>Apusomonadida</taxon>
        <taxon>Apusomonadidae</taxon>
        <taxon>Thecamonas</taxon>
    </lineage>
</organism>
<evidence type="ECO:0000256" key="1">
    <source>
        <dbReference type="ARBA" id="ARBA00004304"/>
    </source>
</evidence>
<dbReference type="InterPro" id="IPR000479">
    <property type="entry name" value="CIMR_rpt"/>
</dbReference>
<evidence type="ECO:0000256" key="7">
    <source>
        <dbReference type="ARBA" id="ARBA00022448"/>
    </source>
</evidence>
<evidence type="ECO:0000256" key="4">
    <source>
        <dbReference type="ARBA" id="ARBA00004472"/>
    </source>
</evidence>
<feature type="domain" description="MRH" evidence="20">
    <location>
        <begin position="324"/>
        <end position="482"/>
    </location>
</feature>
<dbReference type="GO" id="GO:0034045">
    <property type="term" value="C:phagophore assembly site membrane"/>
    <property type="evidence" value="ECO:0007669"/>
    <property type="project" value="UniProtKB-SubCell"/>
</dbReference>
<evidence type="ECO:0000256" key="11">
    <source>
        <dbReference type="ARBA" id="ARBA00022989"/>
    </source>
</evidence>
<dbReference type="GO" id="GO:0007041">
    <property type="term" value="P:lysosomal transport"/>
    <property type="evidence" value="ECO:0007669"/>
    <property type="project" value="InterPro"/>
</dbReference>
<dbReference type="OrthoDB" id="4504960at2759"/>
<evidence type="ECO:0000256" key="17">
    <source>
        <dbReference type="ARBA" id="ARBA00023329"/>
    </source>
</evidence>
<keyword evidence="12" id="KW-0072">Autophagy</keyword>
<evidence type="ECO:0000256" key="8">
    <source>
        <dbReference type="ARBA" id="ARBA00022692"/>
    </source>
</evidence>
<keyword evidence="15 18" id="KW-0472">Membrane</keyword>
<dbReference type="STRING" id="461836.A0A0L0DK46"/>
<comment type="subcellular location">
    <subcellularLocation>
        <location evidence="2">Cytoplasmic vesicle membrane</location>
        <topology evidence="2">Single-pass type I membrane protein</topology>
    </subcellularLocation>
    <subcellularLocation>
        <location evidence="3">Golgi apparatus membrane</location>
    </subcellularLocation>
    <subcellularLocation>
        <location evidence="1">Mitochondrion membrane</location>
        <topology evidence="1">Single-pass membrane protein</topology>
    </subcellularLocation>
    <subcellularLocation>
        <location evidence="4">Preautophagosomal structure membrane</location>
        <topology evidence="4">Single-pass type I membrane protein</topology>
    </subcellularLocation>
</comment>
<feature type="signal peptide" evidence="19">
    <location>
        <begin position="1"/>
        <end position="20"/>
    </location>
</feature>
<evidence type="ECO:0000256" key="14">
    <source>
        <dbReference type="ARBA" id="ARBA00023128"/>
    </source>
</evidence>
<dbReference type="PANTHER" id="PTHR15071">
    <property type="entry name" value="MANNOSE-6-PHOSPHATE RECEPTOR FAMILY MEMBER"/>
    <property type="match status" value="1"/>
</dbReference>
<dbReference type="InterPro" id="IPR018939">
    <property type="entry name" value="Autophagy-rel_prot_27"/>
</dbReference>
<keyword evidence="14" id="KW-0496">Mitochondrion</keyword>
<dbReference type="Pfam" id="PF00878">
    <property type="entry name" value="CIMR"/>
    <property type="match status" value="1"/>
</dbReference>
<dbReference type="Pfam" id="PF09451">
    <property type="entry name" value="ATG27"/>
    <property type="match status" value="1"/>
</dbReference>
<keyword evidence="9 19" id="KW-0732">Signal</keyword>
<dbReference type="GeneID" id="25566894"/>
<evidence type="ECO:0000256" key="3">
    <source>
        <dbReference type="ARBA" id="ARBA00004394"/>
    </source>
</evidence>
<dbReference type="InterPro" id="IPR009011">
    <property type="entry name" value="Man6P_isomerase_rcpt-bd_dom_sf"/>
</dbReference>
<dbReference type="RefSeq" id="XP_013755355.1">
    <property type="nucleotide sequence ID" value="XM_013899901.1"/>
</dbReference>
<evidence type="ECO:0000256" key="6">
    <source>
        <dbReference type="ARBA" id="ARBA00013776"/>
    </source>
</evidence>
<gene>
    <name evidence="21" type="ORF">AMSG_08132</name>
</gene>
<dbReference type="PANTHER" id="PTHR15071:SF0">
    <property type="entry name" value="MANNOSE 6-PHOSPHATE RECEPTOR-LIKE PROTEIN 1"/>
    <property type="match status" value="1"/>
</dbReference>
<sequence length="737" mass="78462">MRVLLLCCVALLALAHSGQAIDCRDNLVDNDDVYSLSKLTGTFSVSDGNTMYTLSLCEPMSCGGESGYAGCQKTASGHEYGMGKQGTIMYSFDVPQDQDGVRMAFTHGMECSNHDQRQFAVNAVCADEGEADTLMYDGETSHCKYEFTLRTTKACPKPASGPPPPVGCDAWSPIGSQVVYEPKKLTLPSGETYTTQMDTTNEIFEFDLNVCGPVECEGADMTDPPAVCQTTGSRKHFSLGKVASTTFSALTSERAGYRIEVSNGDRCHDGTPRQSRITVFCSPEDVEPRLLYMGELSHCEYDFSLYAADGCPKEVAPPSPVPTSECPEILATDDAFHYAPKSVAMPASSPYTTKGMGDEGTEYLYEVNVCGTVAGCYPSNSASGNHIAACQTNKDVSPEIQFSLGSSTSVAVEELMPPGEGFKVTYTGGDGCSSNDERRTVIYAHCVQVSGDAIPPAELVFIGETSHCIYEFDLYTPDACPIPNAPPPPPVTCSAASLPSAKHPGKVYEFHKLARGSTAAHHMAGIQIGDDVYDFTSNICAPVDCTARRDKSISPAGCQILMEAVASDDDHAPTSSQAHMYALGDLSTATLEENDSGDGYVVTYTGGDECHSGDRRQLNIHVLCDEGANEAVASFEEESSHCVYDVIIHASNGACAVPAPTPSPDSSGMSGVAIFFIVVIVVVIASVGSLLAYQTYFKGEPASALLDCEFLAGCSNPCASRPAYQFERLATEDPDDL</sequence>
<dbReference type="InterPro" id="IPR044865">
    <property type="entry name" value="MRH_dom"/>
</dbReference>
<dbReference type="EMBL" id="GL349473">
    <property type="protein sequence ID" value="KNC52565.1"/>
    <property type="molecule type" value="Genomic_DNA"/>
</dbReference>
<name>A0A0L0DK46_THETB</name>
<evidence type="ECO:0000256" key="16">
    <source>
        <dbReference type="ARBA" id="ARBA00023157"/>
    </source>
</evidence>
<feature type="domain" description="MRH" evidence="20">
    <location>
        <begin position="21"/>
        <end position="157"/>
    </location>
</feature>
<feature type="chain" id="PRO_5005537515" description="Autophagy-related protein 27" evidence="19">
    <location>
        <begin position="21"/>
        <end position="737"/>
    </location>
</feature>
<reference evidence="21 22" key="1">
    <citation type="submission" date="2010-05" db="EMBL/GenBank/DDBJ databases">
        <title>The Genome Sequence of Thecamonas trahens ATCC 50062.</title>
        <authorList>
            <consortium name="The Broad Institute Genome Sequencing Platform"/>
            <person name="Russ C."/>
            <person name="Cuomo C."/>
            <person name="Shea T."/>
            <person name="Young S.K."/>
            <person name="Zeng Q."/>
            <person name="Koehrsen M."/>
            <person name="Haas B."/>
            <person name="Borodovsky M."/>
            <person name="Guigo R."/>
            <person name="Alvarado L."/>
            <person name="Berlin A."/>
            <person name="Bochicchio J."/>
            <person name="Borenstein D."/>
            <person name="Chapman S."/>
            <person name="Chen Z."/>
            <person name="Freedman E."/>
            <person name="Gellesch M."/>
            <person name="Goldberg J."/>
            <person name="Griggs A."/>
            <person name="Gujja S."/>
            <person name="Heilman E."/>
            <person name="Heiman D."/>
            <person name="Hepburn T."/>
            <person name="Howarth C."/>
            <person name="Jen D."/>
            <person name="Larson L."/>
            <person name="Mehta T."/>
            <person name="Park D."/>
            <person name="Pearson M."/>
            <person name="Roberts A."/>
            <person name="Saif S."/>
            <person name="Shenoy N."/>
            <person name="Sisk P."/>
            <person name="Stolte C."/>
            <person name="Sykes S."/>
            <person name="Thomson T."/>
            <person name="Walk T."/>
            <person name="White J."/>
            <person name="Yandava C."/>
            <person name="Burger G."/>
            <person name="Gray M.W."/>
            <person name="Holland P.W.H."/>
            <person name="King N."/>
            <person name="Lang F.B.F."/>
            <person name="Roger A.J."/>
            <person name="Ruiz-Trillo I."/>
            <person name="Lander E."/>
            <person name="Nusbaum C."/>
        </authorList>
    </citation>
    <scope>NUCLEOTIDE SEQUENCE [LARGE SCALE GENOMIC DNA]</scope>
    <source>
        <strain evidence="21 22">ATCC 50062</strain>
    </source>
</reference>
<dbReference type="GO" id="GO:0000139">
    <property type="term" value="C:Golgi membrane"/>
    <property type="evidence" value="ECO:0007669"/>
    <property type="project" value="UniProtKB-SubCell"/>
</dbReference>
<evidence type="ECO:0000256" key="10">
    <source>
        <dbReference type="ARBA" id="ARBA00022927"/>
    </source>
</evidence>
<keyword evidence="17" id="KW-0968">Cytoplasmic vesicle</keyword>
<evidence type="ECO:0000256" key="18">
    <source>
        <dbReference type="SAM" id="Phobius"/>
    </source>
</evidence>
<keyword evidence="22" id="KW-1185">Reference proteome</keyword>
<dbReference type="GO" id="GO:0038023">
    <property type="term" value="F:signaling receptor activity"/>
    <property type="evidence" value="ECO:0007669"/>
    <property type="project" value="InterPro"/>
</dbReference>
<protein>
    <recommendedName>
        <fullName evidence="6">Autophagy-related protein 27</fullName>
    </recommendedName>
</protein>
<dbReference type="PROSITE" id="PS51914">
    <property type="entry name" value="MRH"/>
    <property type="match status" value="3"/>
</dbReference>
<dbReference type="SMART" id="SM01404">
    <property type="entry name" value="CIMR"/>
    <property type="match status" value="3"/>
</dbReference>
<proteinExistence type="inferred from homology"/>
<evidence type="ECO:0000256" key="19">
    <source>
        <dbReference type="SAM" id="SignalP"/>
    </source>
</evidence>
<keyword evidence="10" id="KW-0653">Protein transport</keyword>
<dbReference type="Gene3D" id="2.70.130.10">
    <property type="entry name" value="Mannose-6-phosphate receptor binding domain"/>
    <property type="match status" value="4"/>
</dbReference>
<dbReference type="GO" id="GO:0015031">
    <property type="term" value="P:protein transport"/>
    <property type="evidence" value="ECO:0007669"/>
    <property type="project" value="UniProtKB-KW"/>
</dbReference>
<evidence type="ECO:0000313" key="22">
    <source>
        <dbReference type="Proteomes" id="UP000054408"/>
    </source>
</evidence>
<evidence type="ECO:0000256" key="15">
    <source>
        <dbReference type="ARBA" id="ARBA00023136"/>
    </source>
</evidence>
<accession>A0A0L0DK46</accession>
<keyword evidence="11 18" id="KW-1133">Transmembrane helix</keyword>
<dbReference type="AlphaFoldDB" id="A0A0L0DK46"/>
<comment type="similarity">
    <text evidence="5">Belongs to the ATG27 family.</text>
</comment>
<evidence type="ECO:0000259" key="20">
    <source>
        <dbReference type="PROSITE" id="PS51914"/>
    </source>
</evidence>
<dbReference type="Proteomes" id="UP000054408">
    <property type="component" value="Unassembled WGS sequence"/>
</dbReference>
<dbReference type="SUPFAM" id="SSF50911">
    <property type="entry name" value="Mannose 6-phosphate receptor domain"/>
    <property type="match status" value="4"/>
</dbReference>
<evidence type="ECO:0000256" key="12">
    <source>
        <dbReference type="ARBA" id="ARBA00023006"/>
    </source>
</evidence>
<keyword evidence="8 18" id="KW-0812">Transmembrane</keyword>